<dbReference type="PANTHER" id="PTHR24422">
    <property type="entry name" value="CHEMOTAXIS PROTEIN METHYLTRANSFERASE"/>
    <property type="match status" value="1"/>
</dbReference>
<reference evidence="5 6" key="1">
    <citation type="submission" date="2018-05" db="EMBL/GenBank/DDBJ databases">
        <title>Novel Campyloabacter and Helicobacter Species and Strains.</title>
        <authorList>
            <person name="Mannion A.J."/>
            <person name="Shen Z."/>
            <person name="Fox J.G."/>
        </authorList>
    </citation>
    <scope>NUCLEOTIDE SEQUENCE [LARGE SCALE GENOMIC DNA]</scope>
    <source>
        <strain evidence="6">MIT17-670</strain>
    </source>
</reference>
<feature type="domain" description="CheR-type methyltransferase" evidence="4">
    <location>
        <begin position="1"/>
        <end position="262"/>
    </location>
</feature>
<dbReference type="Pfam" id="PF01739">
    <property type="entry name" value="CheR"/>
    <property type="match status" value="1"/>
</dbReference>
<accession>A0A4U7BQ26</accession>
<dbReference type="SMART" id="SM00138">
    <property type="entry name" value="MeTrc"/>
    <property type="match status" value="1"/>
</dbReference>
<dbReference type="Proteomes" id="UP000310353">
    <property type="component" value="Unassembled WGS sequence"/>
</dbReference>
<organism evidence="5 6">
    <name type="scientific">Campylobacter aviculae</name>
    <dbReference type="NCBI Taxonomy" id="2510190"/>
    <lineage>
        <taxon>Bacteria</taxon>
        <taxon>Pseudomonadati</taxon>
        <taxon>Campylobacterota</taxon>
        <taxon>Epsilonproteobacteria</taxon>
        <taxon>Campylobacterales</taxon>
        <taxon>Campylobacteraceae</taxon>
        <taxon>Campylobacter</taxon>
    </lineage>
</organism>
<dbReference type="PROSITE" id="PS50123">
    <property type="entry name" value="CHER"/>
    <property type="match status" value="1"/>
</dbReference>
<dbReference type="OrthoDB" id="9786165at2"/>
<dbReference type="AlphaFoldDB" id="A0A4U7BQ26"/>
<comment type="caution">
    <text evidence="5">The sequence shown here is derived from an EMBL/GenBank/DDBJ whole genome shotgun (WGS) entry which is preliminary data.</text>
</comment>
<dbReference type="SUPFAM" id="SSF47757">
    <property type="entry name" value="Chemotaxis receptor methyltransferase CheR, N-terminal domain"/>
    <property type="match status" value="1"/>
</dbReference>
<dbReference type="RefSeq" id="WP_137622249.1">
    <property type="nucleotide sequence ID" value="NZ_NXMA01000006.1"/>
</dbReference>
<dbReference type="InterPro" id="IPR050903">
    <property type="entry name" value="Bact_Chemotaxis_MeTrfase"/>
</dbReference>
<sequence length="262" mass="30725">MEERIKPTELELNEFIQIINEISGIDLNEKRNILLLKLSKFVSGVNVKTFRDFLDKLKINRHLRQETLDFVTIGETYFLRELTQLKEIIFYAKSLERHVNILSAPCSSGEEVYSMAMLAAQNFMKDMLILGIDINSNVVEKAKLGQYQGRTLQNLSESEKRRFFTCDDNQIFTINKNELCKCKFELCNVFEDKFLRLGKFDIIASRNMIIYFDHESKLKLMERFYQILADKGRLYVGSADLVPETIFFKKVFSSHGVYYEKI</sequence>
<dbReference type="InterPro" id="IPR022642">
    <property type="entry name" value="CheR_C"/>
</dbReference>
<evidence type="ECO:0000313" key="5">
    <source>
        <dbReference type="EMBL" id="TKX32340.1"/>
    </source>
</evidence>
<evidence type="ECO:0000259" key="4">
    <source>
        <dbReference type="PROSITE" id="PS50123"/>
    </source>
</evidence>
<evidence type="ECO:0000256" key="2">
    <source>
        <dbReference type="ARBA" id="ARBA00022679"/>
    </source>
</evidence>
<evidence type="ECO:0000313" key="6">
    <source>
        <dbReference type="Proteomes" id="UP000310353"/>
    </source>
</evidence>
<dbReference type="GO" id="GO:0032259">
    <property type="term" value="P:methylation"/>
    <property type="evidence" value="ECO:0007669"/>
    <property type="project" value="UniProtKB-KW"/>
</dbReference>
<protein>
    <submittedName>
        <fullName evidence="5">Chemotaxis protein CheR</fullName>
    </submittedName>
</protein>
<proteinExistence type="predicted"/>
<dbReference type="GO" id="GO:0008757">
    <property type="term" value="F:S-adenosylmethionine-dependent methyltransferase activity"/>
    <property type="evidence" value="ECO:0007669"/>
    <property type="project" value="InterPro"/>
</dbReference>
<gene>
    <name evidence="5" type="ORF">CQA76_04490</name>
</gene>
<dbReference type="InterPro" id="IPR000780">
    <property type="entry name" value="CheR_MeTrfase"/>
</dbReference>
<dbReference type="EMBL" id="NXMA01000006">
    <property type="protein sequence ID" value="TKX32340.1"/>
    <property type="molecule type" value="Genomic_DNA"/>
</dbReference>
<keyword evidence="2" id="KW-0808">Transferase</keyword>
<dbReference type="SUPFAM" id="SSF53335">
    <property type="entry name" value="S-adenosyl-L-methionine-dependent methyltransferases"/>
    <property type="match status" value="1"/>
</dbReference>
<dbReference type="PRINTS" id="PR00996">
    <property type="entry name" value="CHERMTFRASE"/>
</dbReference>
<keyword evidence="6" id="KW-1185">Reference proteome</keyword>
<dbReference type="Gene3D" id="3.40.50.150">
    <property type="entry name" value="Vaccinia Virus protein VP39"/>
    <property type="match status" value="1"/>
</dbReference>
<dbReference type="InterPro" id="IPR029063">
    <property type="entry name" value="SAM-dependent_MTases_sf"/>
</dbReference>
<evidence type="ECO:0000256" key="1">
    <source>
        <dbReference type="ARBA" id="ARBA00022603"/>
    </source>
</evidence>
<keyword evidence="1" id="KW-0489">Methyltransferase</keyword>
<evidence type="ECO:0000256" key="3">
    <source>
        <dbReference type="ARBA" id="ARBA00022691"/>
    </source>
</evidence>
<keyword evidence="3" id="KW-0949">S-adenosyl-L-methionine</keyword>
<dbReference type="PANTHER" id="PTHR24422:SF19">
    <property type="entry name" value="CHEMOTAXIS PROTEIN METHYLTRANSFERASE"/>
    <property type="match status" value="1"/>
</dbReference>
<name>A0A4U7BQ26_9BACT</name>